<dbReference type="OrthoDB" id="6443573at2759"/>
<keyword evidence="2" id="KW-1185">Reference proteome</keyword>
<proteinExistence type="predicted"/>
<organism evidence="1 2">
    <name type="scientific">Araneus ventricosus</name>
    <name type="common">Orbweaver spider</name>
    <name type="synonym">Epeira ventricosa</name>
    <dbReference type="NCBI Taxonomy" id="182803"/>
    <lineage>
        <taxon>Eukaryota</taxon>
        <taxon>Metazoa</taxon>
        <taxon>Ecdysozoa</taxon>
        <taxon>Arthropoda</taxon>
        <taxon>Chelicerata</taxon>
        <taxon>Arachnida</taxon>
        <taxon>Araneae</taxon>
        <taxon>Araneomorphae</taxon>
        <taxon>Entelegynae</taxon>
        <taxon>Araneoidea</taxon>
        <taxon>Araneidae</taxon>
        <taxon>Araneus</taxon>
    </lineage>
</organism>
<dbReference type="EMBL" id="BGPR01013181">
    <property type="protein sequence ID" value="GBN59567.1"/>
    <property type="molecule type" value="Genomic_DNA"/>
</dbReference>
<dbReference type="AlphaFoldDB" id="A0A4Y2QAC6"/>
<protein>
    <submittedName>
        <fullName evidence="1">Uncharacterized protein</fullName>
    </submittedName>
</protein>
<comment type="caution">
    <text evidence="1">The sequence shown here is derived from an EMBL/GenBank/DDBJ whole genome shotgun (WGS) entry which is preliminary data.</text>
</comment>
<dbReference type="Proteomes" id="UP000499080">
    <property type="component" value="Unassembled WGS sequence"/>
</dbReference>
<gene>
    <name evidence="1" type="ORF">AVEN_11345_1</name>
</gene>
<name>A0A4Y2QAC6_ARAVE</name>
<reference evidence="1 2" key="1">
    <citation type="journal article" date="2019" name="Sci. Rep.">
        <title>Orb-weaving spider Araneus ventricosus genome elucidates the spidroin gene catalogue.</title>
        <authorList>
            <person name="Kono N."/>
            <person name="Nakamura H."/>
            <person name="Ohtoshi R."/>
            <person name="Moran D.A.P."/>
            <person name="Shinohara A."/>
            <person name="Yoshida Y."/>
            <person name="Fujiwara M."/>
            <person name="Mori M."/>
            <person name="Tomita M."/>
            <person name="Arakawa K."/>
        </authorList>
    </citation>
    <scope>NUCLEOTIDE SEQUENCE [LARGE SCALE GENOMIC DNA]</scope>
</reference>
<accession>A0A4Y2QAC6</accession>
<evidence type="ECO:0000313" key="1">
    <source>
        <dbReference type="EMBL" id="GBN59567.1"/>
    </source>
</evidence>
<sequence>MEAVHGLHRAVRRWRLRLDFIGGEFICCWRSDASTYAIKTAQHLVLNEKLTIRKMFEIACMYCLEESVQNLFAEMEASGHTESFGTDDESMASFWVGWLPEGPQAVRAYGYRPILNLTSLSHVARLCGSL</sequence>
<evidence type="ECO:0000313" key="2">
    <source>
        <dbReference type="Proteomes" id="UP000499080"/>
    </source>
</evidence>